<keyword evidence="3" id="KW-1185">Reference proteome</keyword>
<evidence type="ECO:0000313" key="3">
    <source>
        <dbReference type="Proteomes" id="UP001162483"/>
    </source>
</evidence>
<accession>A0ABN9CHZ8</accession>
<dbReference type="Proteomes" id="UP001162483">
    <property type="component" value="Unassembled WGS sequence"/>
</dbReference>
<gene>
    <name evidence="2" type="ORF">SPARVUS_LOCUS5138218</name>
</gene>
<dbReference type="EMBL" id="CATNWA010010347">
    <property type="protein sequence ID" value="CAI9559752.1"/>
    <property type="molecule type" value="Genomic_DNA"/>
</dbReference>
<keyword evidence="1" id="KW-0812">Transmembrane</keyword>
<reference evidence="2" key="1">
    <citation type="submission" date="2023-05" db="EMBL/GenBank/DDBJ databases">
        <authorList>
            <person name="Stuckert A."/>
        </authorList>
    </citation>
    <scope>NUCLEOTIDE SEQUENCE</scope>
</reference>
<keyword evidence="1" id="KW-1133">Transmembrane helix</keyword>
<keyword evidence="1" id="KW-0472">Membrane</keyword>
<feature type="transmembrane region" description="Helical" evidence="1">
    <location>
        <begin position="12"/>
        <end position="32"/>
    </location>
</feature>
<comment type="caution">
    <text evidence="2">The sequence shown here is derived from an EMBL/GenBank/DDBJ whole genome shotgun (WGS) entry which is preliminary data.</text>
</comment>
<evidence type="ECO:0000313" key="2">
    <source>
        <dbReference type="EMBL" id="CAI9559752.1"/>
    </source>
</evidence>
<organism evidence="2 3">
    <name type="scientific">Staurois parvus</name>
    <dbReference type="NCBI Taxonomy" id="386267"/>
    <lineage>
        <taxon>Eukaryota</taxon>
        <taxon>Metazoa</taxon>
        <taxon>Chordata</taxon>
        <taxon>Craniata</taxon>
        <taxon>Vertebrata</taxon>
        <taxon>Euteleostomi</taxon>
        <taxon>Amphibia</taxon>
        <taxon>Batrachia</taxon>
        <taxon>Anura</taxon>
        <taxon>Neobatrachia</taxon>
        <taxon>Ranoidea</taxon>
        <taxon>Ranidae</taxon>
        <taxon>Staurois</taxon>
    </lineage>
</organism>
<sequence>MYVKWFDTVMVYYVILVILVNVTFCHFLISCCSVPRTSRRSQGTEPR</sequence>
<protein>
    <submittedName>
        <fullName evidence="2">Uncharacterized protein</fullName>
    </submittedName>
</protein>
<dbReference type="PROSITE" id="PS51257">
    <property type="entry name" value="PROKAR_LIPOPROTEIN"/>
    <property type="match status" value="1"/>
</dbReference>
<evidence type="ECO:0000256" key="1">
    <source>
        <dbReference type="SAM" id="Phobius"/>
    </source>
</evidence>
<proteinExistence type="predicted"/>
<name>A0ABN9CHZ8_9NEOB</name>